<dbReference type="EMBL" id="OOIL02000404">
    <property type="protein sequence ID" value="VFQ64448.1"/>
    <property type="molecule type" value="Genomic_DNA"/>
</dbReference>
<organism evidence="1 2">
    <name type="scientific">Cuscuta campestris</name>
    <dbReference type="NCBI Taxonomy" id="132261"/>
    <lineage>
        <taxon>Eukaryota</taxon>
        <taxon>Viridiplantae</taxon>
        <taxon>Streptophyta</taxon>
        <taxon>Embryophyta</taxon>
        <taxon>Tracheophyta</taxon>
        <taxon>Spermatophyta</taxon>
        <taxon>Magnoliopsida</taxon>
        <taxon>eudicotyledons</taxon>
        <taxon>Gunneridae</taxon>
        <taxon>Pentapetalae</taxon>
        <taxon>asterids</taxon>
        <taxon>lamiids</taxon>
        <taxon>Solanales</taxon>
        <taxon>Convolvulaceae</taxon>
        <taxon>Cuscuteae</taxon>
        <taxon>Cuscuta</taxon>
        <taxon>Cuscuta subgen. Grammica</taxon>
        <taxon>Cuscuta sect. Cleistogrammica</taxon>
    </lineage>
</organism>
<dbReference type="AlphaFoldDB" id="A0A484KHX3"/>
<evidence type="ECO:0000313" key="1">
    <source>
        <dbReference type="EMBL" id="VFQ64448.1"/>
    </source>
</evidence>
<evidence type="ECO:0008006" key="3">
    <source>
        <dbReference type="Google" id="ProtNLM"/>
    </source>
</evidence>
<keyword evidence="2" id="KW-1185">Reference proteome</keyword>
<sequence length="80" mass="8730">MVERSDAELLGPNNQYLPKIVSVFAEVLCAGKDLATEQTASRMVSLLRQLQQTLPPATLASTWSSLQPQQQMALQSILSS</sequence>
<evidence type="ECO:0000313" key="2">
    <source>
        <dbReference type="Proteomes" id="UP000595140"/>
    </source>
</evidence>
<dbReference type="OrthoDB" id="543373at2759"/>
<dbReference type="Gene3D" id="1.25.10.10">
    <property type="entry name" value="Leucine-rich Repeat Variant"/>
    <property type="match status" value="1"/>
</dbReference>
<gene>
    <name evidence="1" type="ORF">CCAM_LOCUS6224</name>
</gene>
<protein>
    <recommendedName>
        <fullName evidence="3">Exportin-1 C-terminal domain-containing protein</fullName>
    </recommendedName>
</protein>
<dbReference type="InterPro" id="IPR011989">
    <property type="entry name" value="ARM-like"/>
</dbReference>
<reference evidence="1 2" key="1">
    <citation type="submission" date="2018-04" db="EMBL/GenBank/DDBJ databases">
        <authorList>
            <person name="Vogel A."/>
        </authorList>
    </citation>
    <scope>NUCLEOTIDE SEQUENCE [LARGE SCALE GENOMIC DNA]</scope>
</reference>
<name>A0A484KHX3_9ASTE</name>
<proteinExistence type="predicted"/>
<accession>A0A484KHX3</accession>
<dbReference type="Proteomes" id="UP000595140">
    <property type="component" value="Unassembled WGS sequence"/>
</dbReference>